<name>A0A0B0N8P9_GOSAR</name>
<dbReference type="EMBL" id="JRRC01531653">
    <property type="protein sequence ID" value="KHG09175.1"/>
    <property type="molecule type" value="Genomic_DNA"/>
</dbReference>
<sequence length="39" mass="4383">MEQEQPTTLDCGPRIICRRHIMTGSYLSTNACGRHCSSE</sequence>
<dbReference type="AlphaFoldDB" id="A0A0B0N8P9"/>
<reference evidence="2" key="1">
    <citation type="submission" date="2014-09" db="EMBL/GenBank/DDBJ databases">
        <authorList>
            <person name="Mudge J."/>
            <person name="Ramaraj T."/>
            <person name="Lindquist I.E."/>
            <person name="Bharti A.K."/>
            <person name="Sundararajan A."/>
            <person name="Cameron C.T."/>
            <person name="Woodward J.E."/>
            <person name="May G.D."/>
            <person name="Brubaker C."/>
            <person name="Broadhvest J."/>
            <person name="Wilkins T.A."/>
        </authorList>
    </citation>
    <scope>NUCLEOTIDE SEQUENCE</scope>
    <source>
        <strain evidence="2">cv. AKA8401</strain>
    </source>
</reference>
<keyword evidence="2" id="KW-1185">Reference proteome</keyword>
<evidence type="ECO:0000313" key="2">
    <source>
        <dbReference type="Proteomes" id="UP000032142"/>
    </source>
</evidence>
<comment type="caution">
    <text evidence="1">The sequence shown here is derived from an EMBL/GenBank/DDBJ whole genome shotgun (WGS) entry which is preliminary data.</text>
</comment>
<proteinExistence type="predicted"/>
<dbReference type="Proteomes" id="UP000032142">
    <property type="component" value="Unassembled WGS sequence"/>
</dbReference>
<evidence type="ECO:0000313" key="1">
    <source>
        <dbReference type="EMBL" id="KHG09175.1"/>
    </source>
</evidence>
<organism evidence="1 2">
    <name type="scientific">Gossypium arboreum</name>
    <name type="common">Tree cotton</name>
    <name type="synonym">Gossypium nanking</name>
    <dbReference type="NCBI Taxonomy" id="29729"/>
    <lineage>
        <taxon>Eukaryota</taxon>
        <taxon>Viridiplantae</taxon>
        <taxon>Streptophyta</taxon>
        <taxon>Embryophyta</taxon>
        <taxon>Tracheophyta</taxon>
        <taxon>Spermatophyta</taxon>
        <taxon>Magnoliopsida</taxon>
        <taxon>eudicotyledons</taxon>
        <taxon>Gunneridae</taxon>
        <taxon>Pentapetalae</taxon>
        <taxon>rosids</taxon>
        <taxon>malvids</taxon>
        <taxon>Malvales</taxon>
        <taxon>Malvaceae</taxon>
        <taxon>Malvoideae</taxon>
        <taxon>Gossypium</taxon>
    </lineage>
</organism>
<accession>A0A0B0N8P9</accession>
<protein>
    <submittedName>
        <fullName evidence="1">Uncharacterized protein</fullName>
    </submittedName>
</protein>
<gene>
    <name evidence="1" type="ORF">F383_36424</name>
</gene>